<name>A0AAD7Q8G3_QUISA</name>
<dbReference type="KEGG" id="qsa:O6P43_006169"/>
<accession>A0AAD7Q8G3</accession>
<protein>
    <submittedName>
        <fullName evidence="2">Vacuolar fusion protein</fullName>
    </submittedName>
</protein>
<dbReference type="EMBL" id="JARAOO010000003">
    <property type="protein sequence ID" value="KAJ7976381.1"/>
    <property type="molecule type" value="Genomic_DNA"/>
</dbReference>
<comment type="caution">
    <text evidence="2">The sequence shown here is derived from an EMBL/GenBank/DDBJ whole genome shotgun (WGS) entry which is preliminary data.</text>
</comment>
<organism evidence="2 3">
    <name type="scientific">Quillaja saponaria</name>
    <name type="common">Soap bark tree</name>
    <dbReference type="NCBI Taxonomy" id="32244"/>
    <lineage>
        <taxon>Eukaryota</taxon>
        <taxon>Viridiplantae</taxon>
        <taxon>Streptophyta</taxon>
        <taxon>Embryophyta</taxon>
        <taxon>Tracheophyta</taxon>
        <taxon>Spermatophyta</taxon>
        <taxon>Magnoliopsida</taxon>
        <taxon>eudicotyledons</taxon>
        <taxon>Gunneridae</taxon>
        <taxon>Pentapetalae</taxon>
        <taxon>rosids</taxon>
        <taxon>fabids</taxon>
        <taxon>Fabales</taxon>
        <taxon>Quillajaceae</taxon>
        <taxon>Quillaja</taxon>
    </lineage>
</organism>
<evidence type="ECO:0000313" key="2">
    <source>
        <dbReference type="EMBL" id="KAJ7976381.1"/>
    </source>
</evidence>
<dbReference type="PANTHER" id="PTHR35104">
    <property type="entry name" value="OS03G0807000 PROTEIN"/>
    <property type="match status" value="1"/>
</dbReference>
<dbReference type="Proteomes" id="UP001163823">
    <property type="component" value="Chromosome 3"/>
</dbReference>
<reference evidence="2" key="1">
    <citation type="journal article" date="2023" name="Science">
        <title>Elucidation of the pathway for biosynthesis of saponin adjuvants from the soapbark tree.</title>
        <authorList>
            <person name="Reed J."/>
            <person name="Orme A."/>
            <person name="El-Demerdash A."/>
            <person name="Owen C."/>
            <person name="Martin L.B.B."/>
            <person name="Misra R.C."/>
            <person name="Kikuchi S."/>
            <person name="Rejzek M."/>
            <person name="Martin A.C."/>
            <person name="Harkess A."/>
            <person name="Leebens-Mack J."/>
            <person name="Louveau T."/>
            <person name="Stephenson M.J."/>
            <person name="Osbourn A."/>
        </authorList>
    </citation>
    <scope>NUCLEOTIDE SEQUENCE</scope>
    <source>
        <strain evidence="2">S10</strain>
    </source>
</reference>
<dbReference type="AlphaFoldDB" id="A0AAD7Q8G3"/>
<feature type="region of interest" description="Disordered" evidence="1">
    <location>
        <begin position="65"/>
        <end position="87"/>
    </location>
</feature>
<dbReference type="PANTHER" id="PTHR35104:SF13">
    <property type="entry name" value="OS03G0807000 PROTEIN"/>
    <property type="match status" value="1"/>
</dbReference>
<proteinExistence type="predicted"/>
<evidence type="ECO:0000313" key="3">
    <source>
        <dbReference type="Proteomes" id="UP001163823"/>
    </source>
</evidence>
<sequence>MVLNSGLAVKVANVSADVCQYIACNPERLSTDTVLQLLFCFPLQELRTFTISLWTFLRYRSYDDDDHRRQHDDDQVSVVEDNHLHSD</sequence>
<gene>
    <name evidence="2" type="ORF">O6P43_006169</name>
</gene>
<evidence type="ECO:0000256" key="1">
    <source>
        <dbReference type="SAM" id="MobiDB-lite"/>
    </source>
</evidence>
<keyword evidence="3" id="KW-1185">Reference proteome</keyword>